<reference evidence="6 7" key="1">
    <citation type="submission" date="2019-07" db="EMBL/GenBank/DDBJ databases">
        <title>Whole genome shotgun sequence of Alkalibacillus haloalkaliphilus NBRC 103110.</title>
        <authorList>
            <person name="Hosoyama A."/>
            <person name="Uohara A."/>
            <person name="Ohji S."/>
            <person name="Ichikawa N."/>
        </authorList>
    </citation>
    <scope>NUCLEOTIDE SEQUENCE [LARGE SCALE GENOMIC DNA]</scope>
    <source>
        <strain evidence="6 7">NBRC 103110</strain>
    </source>
</reference>
<feature type="transmembrane region" description="Helical" evidence="5">
    <location>
        <begin position="133"/>
        <end position="154"/>
    </location>
</feature>
<proteinExistence type="predicted"/>
<keyword evidence="1" id="KW-1003">Cell membrane</keyword>
<evidence type="ECO:0000256" key="3">
    <source>
        <dbReference type="ARBA" id="ARBA00022989"/>
    </source>
</evidence>
<name>A0A511W457_9BACI</name>
<dbReference type="Pfam" id="PF02659">
    <property type="entry name" value="Mntp"/>
    <property type="match status" value="2"/>
</dbReference>
<keyword evidence="3 5" id="KW-1133">Transmembrane helix</keyword>
<evidence type="ECO:0000256" key="2">
    <source>
        <dbReference type="ARBA" id="ARBA00022692"/>
    </source>
</evidence>
<dbReference type="InterPro" id="IPR003810">
    <property type="entry name" value="Mntp/YtaF"/>
</dbReference>
<gene>
    <name evidence="6" type="primary">ytaF</name>
    <name evidence="6" type="ORF">AHA02nite_16510</name>
</gene>
<feature type="transmembrane region" description="Helical" evidence="5">
    <location>
        <begin position="6"/>
        <end position="24"/>
    </location>
</feature>
<evidence type="ECO:0000256" key="1">
    <source>
        <dbReference type="ARBA" id="ARBA00022475"/>
    </source>
</evidence>
<dbReference type="PANTHER" id="PTHR35529:SF2">
    <property type="entry name" value="SPORULATION PROTEIN YTAF-RELATED"/>
    <property type="match status" value="1"/>
</dbReference>
<feature type="transmembrane region" description="Helical" evidence="5">
    <location>
        <begin position="61"/>
        <end position="84"/>
    </location>
</feature>
<dbReference type="NCBIfam" id="TIGR02840">
    <property type="entry name" value="spore_YtaF"/>
    <property type="match status" value="1"/>
</dbReference>
<dbReference type="PANTHER" id="PTHR35529">
    <property type="entry name" value="MANGANESE EFFLUX PUMP MNTP-RELATED"/>
    <property type="match status" value="1"/>
</dbReference>
<keyword evidence="4 5" id="KW-0472">Membrane</keyword>
<keyword evidence="7" id="KW-1185">Reference proteome</keyword>
<accession>A0A511W457</accession>
<dbReference type="EMBL" id="BJYA01000011">
    <property type="protein sequence ID" value="GEN45875.1"/>
    <property type="molecule type" value="Genomic_DNA"/>
</dbReference>
<evidence type="ECO:0000256" key="5">
    <source>
        <dbReference type="SAM" id="Phobius"/>
    </source>
</evidence>
<feature type="transmembrane region" description="Helical" evidence="5">
    <location>
        <begin position="192"/>
        <end position="209"/>
    </location>
</feature>
<feature type="transmembrane region" description="Helical" evidence="5">
    <location>
        <begin position="36"/>
        <end position="55"/>
    </location>
</feature>
<comment type="caution">
    <text evidence="6">The sequence shown here is derived from an EMBL/GenBank/DDBJ whole genome shotgun (WGS) entry which is preliminary data.</text>
</comment>
<protein>
    <submittedName>
        <fullName evidence="6">Sporulation membrane protein YtaF</fullName>
    </submittedName>
</protein>
<dbReference type="InterPro" id="IPR014205">
    <property type="entry name" value="Spore_YtaF"/>
</dbReference>
<dbReference type="AlphaFoldDB" id="A0A511W457"/>
<feature type="transmembrane region" description="Helical" evidence="5">
    <location>
        <begin position="160"/>
        <end position="180"/>
    </location>
</feature>
<organism evidence="6 7">
    <name type="scientific">Alkalibacillus haloalkaliphilus</name>
    <dbReference type="NCBI Taxonomy" id="94136"/>
    <lineage>
        <taxon>Bacteria</taxon>
        <taxon>Bacillati</taxon>
        <taxon>Bacillota</taxon>
        <taxon>Bacilli</taxon>
        <taxon>Bacillales</taxon>
        <taxon>Bacillaceae</taxon>
        <taxon>Alkalibacillus</taxon>
    </lineage>
</organism>
<evidence type="ECO:0000256" key="4">
    <source>
        <dbReference type="ARBA" id="ARBA00023136"/>
    </source>
</evidence>
<evidence type="ECO:0000313" key="6">
    <source>
        <dbReference type="EMBL" id="GEN45875.1"/>
    </source>
</evidence>
<keyword evidence="2 5" id="KW-0812">Transmembrane</keyword>
<sequence>MLDLILLTLLLSFAVSFDSFFFGLTYRVRSITVKPYAVLMIGVFTACSFLLGGWIGELVMFIMPFISHILGGLIFIAIGSWVLWQWLQDQKEKVKYYYRVQEMTLNIRTIWEILKRPQVADRDKSGSISGMEAVVVAIALSLDSFASGIGAAFFEIPALAVAIVVGFSSMFFLMCGIGLGKWMHRFTWVHPLSFIPGLILISLGIWNFIR</sequence>
<dbReference type="RefSeq" id="WP_170236023.1">
    <property type="nucleotide sequence ID" value="NZ_BJYA01000011.1"/>
</dbReference>
<evidence type="ECO:0000313" key="7">
    <source>
        <dbReference type="Proteomes" id="UP000321440"/>
    </source>
</evidence>
<dbReference type="Proteomes" id="UP000321440">
    <property type="component" value="Unassembled WGS sequence"/>
</dbReference>